<feature type="compositionally biased region" description="Low complexity" evidence="4">
    <location>
        <begin position="12"/>
        <end position="26"/>
    </location>
</feature>
<feature type="compositionally biased region" description="Basic and acidic residues" evidence="4">
    <location>
        <begin position="938"/>
        <end position="952"/>
    </location>
</feature>
<keyword evidence="2" id="KW-0866">Nonsense-mediated mRNA decay</keyword>
<name>A0AA38GQ40_TAXCH</name>
<evidence type="ECO:0000256" key="2">
    <source>
        <dbReference type="ARBA" id="ARBA00023161"/>
    </source>
</evidence>
<dbReference type="PANTHER" id="PTHR13091:SF0">
    <property type="entry name" value="NONSENSE-MEDIATED MRNA DECAY FACTOR SMG8"/>
    <property type="match status" value="1"/>
</dbReference>
<feature type="compositionally biased region" description="Low complexity" evidence="4">
    <location>
        <begin position="33"/>
        <end position="46"/>
    </location>
</feature>
<feature type="compositionally biased region" description="Low complexity" evidence="4">
    <location>
        <begin position="315"/>
        <end position="327"/>
    </location>
</feature>
<feature type="region of interest" description="Disordered" evidence="4">
    <location>
        <begin position="874"/>
        <end position="896"/>
    </location>
</feature>
<evidence type="ECO:0000256" key="3">
    <source>
        <dbReference type="ARBA" id="ARBA00029509"/>
    </source>
</evidence>
<evidence type="ECO:0000313" key="6">
    <source>
        <dbReference type="Proteomes" id="UP000824469"/>
    </source>
</evidence>
<evidence type="ECO:0000256" key="1">
    <source>
        <dbReference type="ARBA" id="ARBA00006443"/>
    </source>
</evidence>
<protein>
    <recommendedName>
        <fullName evidence="3">Nonsense-mediated mRNA decay factor SMG8</fullName>
    </recommendedName>
</protein>
<dbReference type="Pfam" id="PF10220">
    <property type="entry name" value="Smg8_Smg9"/>
    <property type="match status" value="2"/>
</dbReference>
<comment type="caution">
    <text evidence="5">The sequence shown here is derived from an EMBL/GenBank/DDBJ whole genome shotgun (WGS) entry which is preliminary data.</text>
</comment>
<feature type="region of interest" description="Disordered" evidence="4">
    <location>
        <begin position="919"/>
        <end position="968"/>
    </location>
</feature>
<feature type="region of interest" description="Disordered" evidence="4">
    <location>
        <begin position="1"/>
        <end position="46"/>
    </location>
</feature>
<feature type="compositionally biased region" description="Basic and acidic residues" evidence="4">
    <location>
        <begin position="880"/>
        <end position="892"/>
    </location>
</feature>
<dbReference type="GO" id="GO:0000184">
    <property type="term" value="P:nuclear-transcribed mRNA catabolic process, nonsense-mediated decay"/>
    <property type="evidence" value="ECO:0007669"/>
    <property type="project" value="UniProtKB-KW"/>
</dbReference>
<dbReference type="Proteomes" id="UP000824469">
    <property type="component" value="Unassembled WGS sequence"/>
</dbReference>
<dbReference type="InterPro" id="IPR019354">
    <property type="entry name" value="SMG8-like"/>
</dbReference>
<dbReference type="EMBL" id="JAHRHJ020000002">
    <property type="protein sequence ID" value="KAH9326312.1"/>
    <property type="molecule type" value="Genomic_DNA"/>
</dbReference>
<dbReference type="OMA" id="YLLRWTI"/>
<organism evidence="5 6">
    <name type="scientific">Taxus chinensis</name>
    <name type="common">Chinese yew</name>
    <name type="synonym">Taxus wallichiana var. chinensis</name>
    <dbReference type="NCBI Taxonomy" id="29808"/>
    <lineage>
        <taxon>Eukaryota</taxon>
        <taxon>Viridiplantae</taxon>
        <taxon>Streptophyta</taxon>
        <taxon>Embryophyta</taxon>
        <taxon>Tracheophyta</taxon>
        <taxon>Spermatophyta</taxon>
        <taxon>Pinopsida</taxon>
        <taxon>Pinidae</taxon>
        <taxon>Conifers II</taxon>
        <taxon>Cupressales</taxon>
        <taxon>Taxaceae</taxon>
        <taxon>Taxus</taxon>
    </lineage>
</organism>
<sequence>METSSGPSLRVLTRPSPSSTSTELLPSLPPPTSTTVSSSSAQSPSTANGVVVVGMVGRSQDDVTHLLNRLLDAHIFGSGNRDVDLFDLEEEAQHEEEVEEKGNEVKQNNCRFKVSNRRTTAAWFKKKRISYYLDEEKGVVYVQYAWGSPRLALLREDLSSQEYPSVLDRHEADDLCGLLVMFSVCHIIVFIHEGVHFDTQILKTFRTLQAAKHALAPFVKTQVLPGLLPPPSSLSRTTTSRATSTLTSDSPGRGGILGRHTSTISLMSGSSPTLLPGQCTPVMLFVFLDDFLDGSASGSHGTSQQEDTLETTTPGLSQGTSGLQSSGIIHIPRPNLQSKLSNPVVMLARSTNKLEGGFRKKLQSSLEAQIRFLIKKCRTIYGGGEGGPTVGSGMGPRGPGSVSSISGAGIGGTLFSLDTSRAVSLLDRSANRKGEPLDVAIGILEEILNGKESSENLLLENHNNGGISEDVQSIKDFLHRQAEVLRGRGGIATNSAGGSLGVGMVAAAAAAAAASAAAGGSGGSIKPLSSLPELPSLANWLLACHLLFEALVECRFRDGLYKGATPSSLEEPVSFQKKEYQEPACSGRVGGQTGQGTLEMVIACLESGKGLDMKFSATWCKRALPAAKEVYMKGLPPCYPTAVHKAHLENALHAFQMMVRGPAVHVFLQKLKEDCEAIWKSGRQLCDAVSLTGKPCVHQKHNVIGPSSSPPDLESEKASVKLHSSGFVFLHACTCGRSRRLRNDPFDFESANVTFFHFPNCEDLLPSFAIPNFDNGNPVGGSAWSLVRLGGAKYYDPSAGLLQSGFCTNENFLFAWTIPLVHDTVENVSMEIHQKDIRHSNPFIHDSRMQTVHDEEQKKISSINVDSTPELRTAAKGQQRKFEEKGPGEDLKLNSGRGFPVTEMKKAFAEVVAKSNYSTDSAFPPLQLKRQTPAGPEKSTKQRGAKERKEQVIHGANGDLDSTVLKSDTSAGKKVKNLETGGQREDSSLLFVGGNVIPTPTSKVERPQLSIRTKHVVFYVGFEHECSHGHRFFLSLDHLEKLGSPYTDSMSSAGPKMVADQHALTLKQAKQGHKHLHSADTHNVTKSRRKQVSGTHEMIINQQGQSISPPKLANMEMKSGGDLLCANINEGEGPGFSLLNTNLPIYMNCPHCKTSSRSKKQHSLKFASTISQLQRIFLVTPSFPTVLATCPAVQFE</sequence>
<keyword evidence="6" id="KW-1185">Reference proteome</keyword>
<accession>A0AA38GQ40</accession>
<dbReference type="PANTHER" id="PTHR13091">
    <property type="entry name" value="AMPLIFIED IN BREAST CANCER 2-RELATED"/>
    <property type="match status" value="1"/>
</dbReference>
<comment type="similarity">
    <text evidence="1">Belongs to the SMG8 family.</text>
</comment>
<dbReference type="AlphaFoldDB" id="A0AA38GQ40"/>
<feature type="compositionally biased region" description="Low complexity" evidence="4">
    <location>
        <begin position="233"/>
        <end position="248"/>
    </location>
</feature>
<evidence type="ECO:0000313" key="5">
    <source>
        <dbReference type="EMBL" id="KAH9326312.1"/>
    </source>
</evidence>
<feature type="region of interest" description="Disordered" evidence="4">
    <location>
        <begin position="297"/>
        <end position="329"/>
    </location>
</feature>
<feature type="compositionally biased region" description="Polar residues" evidence="4">
    <location>
        <begin position="297"/>
        <end position="314"/>
    </location>
</feature>
<evidence type="ECO:0000256" key="4">
    <source>
        <dbReference type="SAM" id="MobiDB-lite"/>
    </source>
</evidence>
<feature type="non-terminal residue" evidence="5">
    <location>
        <position position="1"/>
    </location>
</feature>
<reference evidence="5 6" key="1">
    <citation type="journal article" date="2021" name="Nat. Plants">
        <title>The Taxus genome provides insights into paclitaxel biosynthesis.</title>
        <authorList>
            <person name="Xiong X."/>
            <person name="Gou J."/>
            <person name="Liao Q."/>
            <person name="Li Y."/>
            <person name="Zhou Q."/>
            <person name="Bi G."/>
            <person name="Li C."/>
            <person name="Du R."/>
            <person name="Wang X."/>
            <person name="Sun T."/>
            <person name="Guo L."/>
            <person name="Liang H."/>
            <person name="Lu P."/>
            <person name="Wu Y."/>
            <person name="Zhang Z."/>
            <person name="Ro D.K."/>
            <person name="Shang Y."/>
            <person name="Huang S."/>
            <person name="Yan J."/>
        </authorList>
    </citation>
    <scope>NUCLEOTIDE SEQUENCE [LARGE SCALE GENOMIC DNA]</scope>
    <source>
        <strain evidence="5">Ta-2019</strain>
    </source>
</reference>
<feature type="region of interest" description="Disordered" evidence="4">
    <location>
        <begin position="229"/>
        <end position="262"/>
    </location>
</feature>
<gene>
    <name evidence="5" type="ORF">KI387_006490</name>
</gene>
<proteinExistence type="inferred from homology"/>